<organism evidence="1 2">
    <name type="scientific">Rathayibacter iranicus NCPPB 2253 = VKM Ac-1602</name>
    <dbReference type="NCBI Taxonomy" id="1328868"/>
    <lineage>
        <taxon>Bacteria</taxon>
        <taxon>Bacillati</taxon>
        <taxon>Actinomycetota</taxon>
        <taxon>Actinomycetes</taxon>
        <taxon>Micrococcales</taxon>
        <taxon>Microbacteriaceae</taxon>
        <taxon>Rathayibacter</taxon>
    </lineage>
</organism>
<comment type="caution">
    <text evidence="1">The sequence shown here is derived from an EMBL/GenBank/DDBJ whole genome shotgun (WGS) entry which is preliminary data.</text>
</comment>
<reference evidence="1 2" key="1">
    <citation type="submission" date="2018-03" db="EMBL/GenBank/DDBJ databases">
        <title>Genomic Encyclopedia of Type Strains, Phase III (KMG-III): the genomes of soil and plant-associated and newly described type strains.</title>
        <authorList>
            <person name="Whitman W."/>
        </authorList>
    </citation>
    <scope>NUCLEOTIDE SEQUENCE [LARGE SCALE GENOMIC DNA]</scope>
    <source>
        <strain evidence="1 2">VKM Ac-1602</strain>
    </source>
</reference>
<name>A0ABX5LJ33_9MICO</name>
<dbReference type="Proteomes" id="UP000245674">
    <property type="component" value="Unassembled WGS sequence"/>
</dbReference>
<keyword evidence="2" id="KW-1185">Reference proteome</keyword>
<dbReference type="RefSeq" id="WP_258061962.1">
    <property type="nucleotide sequence ID" value="NZ_QGDV01000002.1"/>
</dbReference>
<dbReference type="EMBL" id="QGDV01000002">
    <property type="protein sequence ID" value="PWJ65914.1"/>
    <property type="molecule type" value="Genomic_DNA"/>
</dbReference>
<evidence type="ECO:0000313" key="1">
    <source>
        <dbReference type="EMBL" id="PWJ65914.1"/>
    </source>
</evidence>
<proteinExistence type="predicted"/>
<gene>
    <name evidence="1" type="ORF">B0H03_10254</name>
</gene>
<protein>
    <submittedName>
        <fullName evidence="1">Uncharacterized protein</fullName>
    </submittedName>
</protein>
<sequence>MTVAVEWMDGGRVELDLNVGDNPDRLAARIEAAARTLMAQQ</sequence>
<accession>A0ABX5LJ33</accession>
<evidence type="ECO:0000313" key="2">
    <source>
        <dbReference type="Proteomes" id="UP000245674"/>
    </source>
</evidence>